<gene>
    <name evidence="4" type="ORF">GRI97_08985</name>
</gene>
<reference evidence="4 5" key="1">
    <citation type="submission" date="2019-12" db="EMBL/GenBank/DDBJ databases">
        <title>Genomic-based taxomic classification of the family Erythrobacteraceae.</title>
        <authorList>
            <person name="Xu L."/>
        </authorList>
    </citation>
    <scope>NUCLEOTIDE SEQUENCE [LARGE SCALE GENOMIC DNA]</scope>
    <source>
        <strain evidence="4 5">S36</strain>
    </source>
</reference>
<dbReference type="OrthoDB" id="3771157at2"/>
<evidence type="ECO:0000256" key="1">
    <source>
        <dbReference type="ARBA" id="ARBA00022651"/>
    </source>
</evidence>
<dbReference type="InterPro" id="IPR056442">
    <property type="entry name" value="GINT1_N"/>
</dbReference>
<dbReference type="Proteomes" id="UP000469430">
    <property type="component" value="Unassembled WGS sequence"/>
</dbReference>
<dbReference type="EMBL" id="WTYJ01000001">
    <property type="protein sequence ID" value="MXO99122.1"/>
    <property type="molecule type" value="Genomic_DNA"/>
</dbReference>
<dbReference type="GO" id="GO:0016740">
    <property type="term" value="F:transferase activity"/>
    <property type="evidence" value="ECO:0007669"/>
    <property type="project" value="UniProtKB-KW"/>
</dbReference>
<protein>
    <submittedName>
        <fullName evidence="4">Formyl transferase</fullName>
    </submittedName>
</protein>
<dbReference type="PANTHER" id="PTHR43772">
    <property type="entry name" value="ENDO-1,4-BETA-XYLANASE"/>
    <property type="match status" value="1"/>
</dbReference>
<keyword evidence="5" id="KW-1185">Reference proteome</keyword>
<organism evidence="4 5">
    <name type="scientific">Croceibacterium xixiisoli</name>
    <dbReference type="NCBI Taxonomy" id="1476466"/>
    <lineage>
        <taxon>Bacteria</taxon>
        <taxon>Pseudomonadati</taxon>
        <taxon>Pseudomonadota</taxon>
        <taxon>Alphaproteobacteria</taxon>
        <taxon>Sphingomonadales</taxon>
        <taxon>Erythrobacteraceae</taxon>
        <taxon>Croceibacterium</taxon>
    </lineage>
</organism>
<dbReference type="SUPFAM" id="SSF75005">
    <property type="entry name" value="Arabinanase/levansucrase/invertase"/>
    <property type="match status" value="1"/>
</dbReference>
<keyword evidence="1" id="KW-0858">Xylan degradation</keyword>
<evidence type="ECO:0000313" key="4">
    <source>
        <dbReference type="EMBL" id="MXO99122.1"/>
    </source>
</evidence>
<keyword evidence="1" id="KW-0624">Polysaccharide degradation</keyword>
<comment type="caution">
    <text evidence="4">The sequence shown here is derived from an EMBL/GenBank/DDBJ whole genome shotgun (WGS) entry which is preliminary data.</text>
</comment>
<keyword evidence="2" id="KW-0119">Carbohydrate metabolism</keyword>
<proteinExistence type="predicted"/>
<dbReference type="Pfam" id="PF24793">
    <property type="entry name" value="GINT1_N"/>
    <property type="match status" value="1"/>
</dbReference>
<evidence type="ECO:0000313" key="5">
    <source>
        <dbReference type="Proteomes" id="UP000469430"/>
    </source>
</evidence>
<name>A0A6I4TTC2_9SPHN</name>
<keyword evidence="4" id="KW-0808">Transferase</keyword>
<accession>A0A6I4TTC2</accession>
<evidence type="ECO:0000259" key="3">
    <source>
        <dbReference type="Pfam" id="PF24793"/>
    </source>
</evidence>
<dbReference type="AlphaFoldDB" id="A0A6I4TTC2"/>
<dbReference type="InterPro" id="IPR052176">
    <property type="entry name" value="Glycosyl_Hydrlase_43_Enz"/>
</dbReference>
<dbReference type="RefSeq" id="WP_161390698.1">
    <property type="nucleotide sequence ID" value="NZ_JBHSCP010000001.1"/>
</dbReference>
<dbReference type="InterPro" id="IPR023296">
    <property type="entry name" value="Glyco_hydro_beta-prop_sf"/>
</dbReference>
<evidence type="ECO:0000256" key="2">
    <source>
        <dbReference type="ARBA" id="ARBA00023277"/>
    </source>
</evidence>
<dbReference type="Gene3D" id="2.115.10.20">
    <property type="entry name" value="Glycosyl hydrolase domain, family 43"/>
    <property type="match status" value="1"/>
</dbReference>
<feature type="domain" description="Glucosamine inositolphosphorylceramide transferase 1 N-terminal" evidence="3">
    <location>
        <begin position="41"/>
        <end position="241"/>
    </location>
</feature>
<dbReference type="PANTHER" id="PTHR43772:SF2">
    <property type="entry name" value="PUTATIVE (AFU_ORTHOLOGUE AFUA_2G04480)-RELATED"/>
    <property type="match status" value="1"/>
</dbReference>
<sequence>MELIKDFWRPLIVEASAREIISAGSIEPFRFRWFPDAGDLAYAADPFGIWREGILYAFVEMFDYRHSHGTISVYCFDDRLRLIQHGPVLREDWHLSYPQVFEHAGELWMLPEACASGKLTLYRARSFPWHWEPYAVLDLDGAPIDATPFLHDGVWWLFYTPAGTAEERVSTLCAAYAEDLTGPWAEHPLNPLISDLGGARPGGRPELIDGLLHLPVQDSRGSYGAALRILRIEQLDSVHFNASAGPLLRAPAQATPLIDGCHTFAGAGPVTLIDVKARRFSARALTMRPRREWDRLMRRR</sequence>
<dbReference type="GO" id="GO:0045493">
    <property type="term" value="P:xylan catabolic process"/>
    <property type="evidence" value="ECO:0007669"/>
    <property type="project" value="UniProtKB-KW"/>
</dbReference>